<evidence type="ECO:0000313" key="2">
    <source>
        <dbReference type="EMBL" id="VST63470.1"/>
    </source>
</evidence>
<reference evidence="2 3" key="1">
    <citation type="submission" date="2019-04" db="EMBL/GenBank/DDBJ databases">
        <authorList>
            <consortium name="Pathogen Informatics"/>
        </authorList>
    </citation>
    <scope>NUCLEOTIDE SEQUENCE [LARGE SCALE GENOMIC DNA]</scope>
    <source>
        <strain evidence="2 3">GPSC535</strain>
    </source>
</reference>
<protein>
    <submittedName>
        <fullName evidence="2">Abortive infection protein AbiGI</fullName>
    </submittedName>
</protein>
<dbReference type="Pfam" id="PF13338">
    <property type="entry name" value="AbiEi_4"/>
    <property type="match status" value="1"/>
</dbReference>
<name>A0AAQ3A141_STREE</name>
<evidence type="ECO:0000259" key="1">
    <source>
        <dbReference type="Pfam" id="PF13338"/>
    </source>
</evidence>
<dbReference type="EMBL" id="CABCSJ010000002">
    <property type="protein sequence ID" value="VST63470.1"/>
    <property type="molecule type" value="Genomic_DNA"/>
</dbReference>
<accession>A0AAQ3A141</accession>
<organism evidence="2 3">
    <name type="scientific">Streptococcus pneumoniae</name>
    <dbReference type="NCBI Taxonomy" id="1313"/>
    <lineage>
        <taxon>Bacteria</taxon>
        <taxon>Bacillati</taxon>
        <taxon>Bacillota</taxon>
        <taxon>Bacilli</taxon>
        <taxon>Lactobacillales</taxon>
        <taxon>Streptococcaceae</taxon>
        <taxon>Streptococcus</taxon>
    </lineage>
</organism>
<dbReference type="AlphaFoldDB" id="A0AAQ3A141"/>
<dbReference type="Proteomes" id="UP000405447">
    <property type="component" value="Unassembled WGS sequence"/>
</dbReference>
<feature type="domain" description="AbiEi antitoxin N-terminal" evidence="1">
    <location>
        <begin position="9"/>
        <end position="50"/>
    </location>
</feature>
<proteinExistence type="predicted"/>
<gene>
    <name evidence="2" type="ORF">SAMEA3389245_00698</name>
</gene>
<comment type="caution">
    <text evidence="2">The sequence shown here is derived from an EMBL/GenBank/DDBJ whole genome shotgun (WGS) entry which is preliminary data.</text>
</comment>
<evidence type="ECO:0000313" key="3">
    <source>
        <dbReference type="Proteomes" id="UP000405447"/>
    </source>
</evidence>
<dbReference type="InterPro" id="IPR025159">
    <property type="entry name" value="AbiEi_N"/>
</dbReference>
<sequence length="197" mass="23307">MDYIKKIKEKLNKTGGVITSKEVKNSNVPTIYLTRMVEKGELIRADRGIYIDSNGDYDEYYFFHNRCKVAVFSYVSALYLQGFTDIIPNEMEVTVYKGYNTHRISGSVRIHYVTKEIYDLGMTECQTMFGNTVKVYDLERIICDFIKNRSEIETELLSKTINKYVRYENKDLNKLYEYSKKMNIYEKVKEILEVVYE</sequence>